<feature type="domain" description="N-acetyltransferase" evidence="2">
    <location>
        <begin position="532"/>
        <end position="671"/>
    </location>
</feature>
<sequence length="671" mass="77701">MQELPYNLTNKQRDKPMIRCSTCQQLFHGDCVQCLPKPLLFGDNFGTFTCSICNDGTESYERKGLSWIIIVHLVIYNLIKKAQIEDSKKPEKDRREHYYFRWKEDVCAFIDDYWDYLLPDKQRSATWNNTIASVLSTHSNIFLSGFEKFKQSAWWTLHKVEPPTGEKKTKAGSRARPNLKKPLKRSQPVEETTRPRKTRKTQDTKKQTVKQEQQDLIDLSSLSELSSAEEAFSDNESTSQVKKDENTVLPNATPPSAAQQSVRKLSQVPLLENSAPAPKEPTTPELEDSSAEDRKKEPHIKEKEKEQSNANSNDQIVMVPIKSDPEESSLLESKSLGTIPNISSRVTQSLPVLQSSQDEWLLLQKLEHASKRLPYSAARYKRKLAVRRLKRNLGIKLFDLDNLVLQSLRAKHTLEPIATHTIIQPTANQQQDENNSTQDAQQLLDKITFTPYSCSFASRLYGSIRQRNTITRDEAWLSSWNGRKLRPFIWRNFETKPTRMLLMAQIRLCQGWPRRRDQMLVEPRELVRDESIDYVYFQKEHLDQVNQLLKRAFWDGIDVSESLLFPEYSIVCLYKRRVIGCAFMTPEAYVTYIAVDPGWGNAGIGQFMLYHLFQTAISKDVTLHVSANNTAMLLYQKFGFKPEEFIVNFYDKYLPANSLYSKNAFYLRLRR</sequence>
<dbReference type="SUPFAM" id="SSF55729">
    <property type="entry name" value="Acyl-CoA N-acyltransferases (Nat)"/>
    <property type="match status" value="1"/>
</dbReference>
<evidence type="ECO:0000313" key="4">
    <source>
        <dbReference type="Proteomes" id="UP000252139"/>
    </source>
</evidence>
<evidence type="ECO:0000259" key="2">
    <source>
        <dbReference type="PROSITE" id="PS51186"/>
    </source>
</evidence>
<keyword evidence="4" id="KW-1185">Reference proteome</keyword>
<dbReference type="GO" id="GO:0016747">
    <property type="term" value="F:acyltransferase activity, transferring groups other than amino-acyl groups"/>
    <property type="evidence" value="ECO:0007669"/>
    <property type="project" value="InterPro"/>
</dbReference>
<dbReference type="EMBL" id="PJQL01000038">
    <property type="protein sequence ID" value="RCI00824.1"/>
    <property type="molecule type" value="Genomic_DNA"/>
</dbReference>
<proteinExistence type="predicted"/>
<dbReference type="Pfam" id="PF13508">
    <property type="entry name" value="Acetyltransf_7"/>
    <property type="match status" value="1"/>
</dbReference>
<dbReference type="Gene3D" id="3.40.630.30">
    <property type="match status" value="1"/>
</dbReference>
<feature type="compositionally biased region" description="Basic residues" evidence="1">
    <location>
        <begin position="170"/>
        <end position="184"/>
    </location>
</feature>
<feature type="compositionally biased region" description="Low complexity" evidence="1">
    <location>
        <begin position="219"/>
        <end position="230"/>
    </location>
</feature>
<gene>
    <name evidence="3" type="primary">CSRP2BP</name>
    <name evidence="3" type="ORF">CU097_010270</name>
</gene>
<evidence type="ECO:0000256" key="1">
    <source>
        <dbReference type="SAM" id="MobiDB-lite"/>
    </source>
</evidence>
<protein>
    <submittedName>
        <fullName evidence="3">Cysteine-rich protein 2-binding protein</fullName>
    </submittedName>
</protein>
<feature type="compositionally biased region" description="Basic and acidic residues" evidence="1">
    <location>
        <begin position="187"/>
        <end position="206"/>
    </location>
</feature>
<reference evidence="3 4" key="1">
    <citation type="journal article" date="2018" name="G3 (Bethesda)">
        <title>Phylogenetic and Phylogenomic Definition of Rhizopus Species.</title>
        <authorList>
            <person name="Gryganskyi A.P."/>
            <person name="Golan J."/>
            <person name="Dolatabadi S."/>
            <person name="Mondo S."/>
            <person name="Robb S."/>
            <person name="Idnurm A."/>
            <person name="Muszewska A."/>
            <person name="Steczkiewicz K."/>
            <person name="Masonjones S."/>
            <person name="Liao H.L."/>
            <person name="Gajdeczka M.T."/>
            <person name="Anike F."/>
            <person name="Vuek A."/>
            <person name="Anishchenko I.M."/>
            <person name="Voigt K."/>
            <person name="de Hoog G.S."/>
            <person name="Smith M.E."/>
            <person name="Heitman J."/>
            <person name="Vilgalys R."/>
            <person name="Stajich J.E."/>
        </authorList>
    </citation>
    <scope>NUCLEOTIDE SEQUENCE [LARGE SCALE GENOMIC DNA]</scope>
    <source>
        <strain evidence="3 4">CBS 357.93</strain>
    </source>
</reference>
<dbReference type="SUPFAM" id="SSF57903">
    <property type="entry name" value="FYVE/PHD zinc finger"/>
    <property type="match status" value="1"/>
</dbReference>
<feature type="compositionally biased region" description="Polar residues" evidence="1">
    <location>
        <begin position="248"/>
        <end position="264"/>
    </location>
</feature>
<dbReference type="PROSITE" id="PS51186">
    <property type="entry name" value="GNAT"/>
    <property type="match status" value="1"/>
</dbReference>
<feature type="region of interest" description="Disordered" evidence="1">
    <location>
        <begin position="163"/>
        <end position="317"/>
    </location>
</feature>
<dbReference type="InterPro" id="IPR011011">
    <property type="entry name" value="Znf_FYVE_PHD"/>
</dbReference>
<dbReference type="AlphaFoldDB" id="A0A367KF23"/>
<dbReference type="OrthoDB" id="4080456at2759"/>
<evidence type="ECO:0000313" key="3">
    <source>
        <dbReference type="EMBL" id="RCI00824.1"/>
    </source>
</evidence>
<accession>A0A367KF23</accession>
<organism evidence="3 4">
    <name type="scientific">Rhizopus azygosporus</name>
    <name type="common">Rhizopus microsporus var. azygosporus</name>
    <dbReference type="NCBI Taxonomy" id="86630"/>
    <lineage>
        <taxon>Eukaryota</taxon>
        <taxon>Fungi</taxon>
        <taxon>Fungi incertae sedis</taxon>
        <taxon>Mucoromycota</taxon>
        <taxon>Mucoromycotina</taxon>
        <taxon>Mucoromycetes</taxon>
        <taxon>Mucorales</taxon>
        <taxon>Mucorineae</taxon>
        <taxon>Rhizopodaceae</taxon>
        <taxon>Rhizopus</taxon>
    </lineage>
</organism>
<dbReference type="CDD" id="cd04301">
    <property type="entry name" value="NAT_SF"/>
    <property type="match status" value="1"/>
</dbReference>
<dbReference type="InterPro" id="IPR000182">
    <property type="entry name" value="GNAT_dom"/>
</dbReference>
<name>A0A367KF23_RHIAZ</name>
<dbReference type="Gene3D" id="3.90.980.20">
    <property type="match status" value="1"/>
</dbReference>
<comment type="caution">
    <text evidence="3">The sequence shown here is derived from an EMBL/GenBank/DDBJ whole genome shotgun (WGS) entry which is preliminary data.</text>
</comment>
<dbReference type="Proteomes" id="UP000252139">
    <property type="component" value="Unassembled WGS sequence"/>
</dbReference>
<dbReference type="FunFam" id="3.40.630.30:FF:000013">
    <property type="entry name" value="cysteine-rich protein 2-binding protein-like"/>
    <property type="match status" value="1"/>
</dbReference>
<dbReference type="InterPro" id="IPR016181">
    <property type="entry name" value="Acyl_CoA_acyltransferase"/>
</dbReference>
<feature type="compositionally biased region" description="Basic and acidic residues" evidence="1">
    <location>
        <begin position="291"/>
        <end position="307"/>
    </location>
</feature>
<dbReference type="STRING" id="86630.A0A367KF23"/>